<dbReference type="Proteomes" id="UP001139516">
    <property type="component" value="Unassembled WGS sequence"/>
</dbReference>
<organism evidence="2 3">
    <name type="scientific">Roseomonas acroporae</name>
    <dbReference type="NCBI Taxonomy" id="2937791"/>
    <lineage>
        <taxon>Bacteria</taxon>
        <taxon>Pseudomonadati</taxon>
        <taxon>Pseudomonadota</taxon>
        <taxon>Alphaproteobacteria</taxon>
        <taxon>Acetobacterales</taxon>
        <taxon>Roseomonadaceae</taxon>
        <taxon>Roseomonas</taxon>
    </lineage>
</organism>
<keyword evidence="3" id="KW-1185">Reference proteome</keyword>
<evidence type="ECO:0000256" key="1">
    <source>
        <dbReference type="SAM" id="SignalP"/>
    </source>
</evidence>
<feature type="chain" id="PRO_5040759680" description="Secreted protein" evidence="1">
    <location>
        <begin position="27"/>
        <end position="145"/>
    </location>
</feature>
<evidence type="ECO:0008006" key="4">
    <source>
        <dbReference type="Google" id="ProtNLM"/>
    </source>
</evidence>
<dbReference type="AlphaFoldDB" id="A0A9X1YE06"/>
<feature type="signal peptide" evidence="1">
    <location>
        <begin position="1"/>
        <end position="26"/>
    </location>
</feature>
<evidence type="ECO:0000313" key="3">
    <source>
        <dbReference type="Proteomes" id="UP001139516"/>
    </source>
</evidence>
<dbReference type="EMBL" id="JALPRX010000118">
    <property type="protein sequence ID" value="MCK8787325.1"/>
    <property type="molecule type" value="Genomic_DNA"/>
</dbReference>
<protein>
    <recommendedName>
        <fullName evidence="4">Secreted protein</fullName>
    </recommendedName>
</protein>
<proteinExistence type="predicted"/>
<dbReference type="PROSITE" id="PS51257">
    <property type="entry name" value="PROKAR_LIPOPROTEIN"/>
    <property type="match status" value="1"/>
</dbReference>
<reference evidence="2" key="1">
    <citation type="submission" date="2022-04" db="EMBL/GenBank/DDBJ databases">
        <title>Roseomonas acroporae sp. nov., isolated from coral Acropora digitifera.</title>
        <authorList>
            <person name="Sun H."/>
        </authorList>
    </citation>
    <scope>NUCLEOTIDE SEQUENCE</scope>
    <source>
        <strain evidence="2">NAR14</strain>
    </source>
</reference>
<name>A0A9X1YE06_9PROT</name>
<sequence>MTHYARMIRTAIPALVAALLTLGGCALTDADIAVASNGKLCHRYFTPIELDYRSPKIQAELARRAERLGHSPCDDAPYNPLTGQSGPAAVGVNPFAPLAAAAAASAAASQAQPAPIVVVPRATPVQTDCNVRRTITGANMSCSSN</sequence>
<gene>
    <name evidence="2" type="ORF">M0638_23415</name>
</gene>
<accession>A0A9X1YE06</accession>
<comment type="caution">
    <text evidence="2">The sequence shown here is derived from an EMBL/GenBank/DDBJ whole genome shotgun (WGS) entry which is preliminary data.</text>
</comment>
<evidence type="ECO:0000313" key="2">
    <source>
        <dbReference type="EMBL" id="MCK8787325.1"/>
    </source>
</evidence>
<dbReference type="RefSeq" id="WP_248669377.1">
    <property type="nucleotide sequence ID" value="NZ_JALPRX010000118.1"/>
</dbReference>
<keyword evidence="1" id="KW-0732">Signal</keyword>